<dbReference type="EMBL" id="MU826314">
    <property type="protein sequence ID" value="KAJ7381537.1"/>
    <property type="molecule type" value="Genomic_DNA"/>
</dbReference>
<dbReference type="Proteomes" id="UP001163046">
    <property type="component" value="Unassembled WGS sequence"/>
</dbReference>
<dbReference type="AlphaFoldDB" id="A0A9X0CZD5"/>
<feature type="non-terminal residue" evidence="1">
    <location>
        <position position="151"/>
    </location>
</feature>
<comment type="caution">
    <text evidence="1">The sequence shown here is derived from an EMBL/GenBank/DDBJ whole genome shotgun (WGS) entry which is preliminary data.</text>
</comment>
<name>A0A9X0CZD5_9CNID</name>
<protein>
    <submittedName>
        <fullName evidence="1">Uncharacterized protein</fullName>
    </submittedName>
</protein>
<sequence length="151" mass="17339">SSVIHCRVLPVIEWQSLVKRLLTWERRYYSDAGKEELRACLGPILSFHGVVRDWYSIPCVAQHLRQTVKQRTCVECLTNLFISLISLVNESLLTWPYLSLPHERPSITISLYDACTTYLVELQSSCSRDPTVQDTLAKSQGLRVWSSVNKK</sequence>
<reference evidence="1" key="1">
    <citation type="submission" date="2023-01" db="EMBL/GenBank/DDBJ databases">
        <title>Genome assembly of the deep-sea coral Lophelia pertusa.</title>
        <authorList>
            <person name="Herrera S."/>
            <person name="Cordes E."/>
        </authorList>
    </citation>
    <scope>NUCLEOTIDE SEQUENCE</scope>
    <source>
        <strain evidence="1">USNM1676648</strain>
        <tissue evidence="1">Polyp</tissue>
    </source>
</reference>
<proteinExistence type="predicted"/>
<keyword evidence="2" id="KW-1185">Reference proteome</keyword>
<accession>A0A9X0CZD5</accession>
<evidence type="ECO:0000313" key="1">
    <source>
        <dbReference type="EMBL" id="KAJ7381537.1"/>
    </source>
</evidence>
<evidence type="ECO:0000313" key="2">
    <source>
        <dbReference type="Proteomes" id="UP001163046"/>
    </source>
</evidence>
<organism evidence="1 2">
    <name type="scientific">Desmophyllum pertusum</name>
    <dbReference type="NCBI Taxonomy" id="174260"/>
    <lineage>
        <taxon>Eukaryota</taxon>
        <taxon>Metazoa</taxon>
        <taxon>Cnidaria</taxon>
        <taxon>Anthozoa</taxon>
        <taxon>Hexacorallia</taxon>
        <taxon>Scleractinia</taxon>
        <taxon>Caryophylliina</taxon>
        <taxon>Caryophylliidae</taxon>
        <taxon>Desmophyllum</taxon>
    </lineage>
</organism>
<gene>
    <name evidence="1" type="ORF">OS493_040632</name>
</gene>